<keyword evidence="4" id="KW-1185">Reference proteome</keyword>
<dbReference type="AlphaFoldDB" id="A0A6A6BDT7"/>
<accession>A0A6A6BDT7</accession>
<evidence type="ECO:0000256" key="2">
    <source>
        <dbReference type="SAM" id="SignalP"/>
    </source>
</evidence>
<dbReference type="EMBL" id="ML995486">
    <property type="protein sequence ID" value="KAF2141668.1"/>
    <property type="molecule type" value="Genomic_DNA"/>
</dbReference>
<feature type="chain" id="PRO_5025536369" description="Secreted protein" evidence="2">
    <location>
        <begin position="22"/>
        <end position="84"/>
    </location>
</feature>
<protein>
    <recommendedName>
        <fullName evidence="5">Secreted protein</fullName>
    </recommendedName>
</protein>
<evidence type="ECO:0008006" key="5">
    <source>
        <dbReference type="Google" id="ProtNLM"/>
    </source>
</evidence>
<gene>
    <name evidence="3" type="ORF">K452DRAFT_31825</name>
</gene>
<name>A0A6A6BDT7_9PEZI</name>
<feature type="signal peptide" evidence="2">
    <location>
        <begin position="1"/>
        <end position="21"/>
    </location>
</feature>
<dbReference type="GeneID" id="54301635"/>
<evidence type="ECO:0000256" key="1">
    <source>
        <dbReference type="SAM" id="MobiDB-lite"/>
    </source>
</evidence>
<feature type="compositionally biased region" description="Basic and acidic residues" evidence="1">
    <location>
        <begin position="60"/>
        <end position="77"/>
    </location>
</feature>
<organism evidence="3 4">
    <name type="scientific">Aplosporella prunicola CBS 121167</name>
    <dbReference type="NCBI Taxonomy" id="1176127"/>
    <lineage>
        <taxon>Eukaryota</taxon>
        <taxon>Fungi</taxon>
        <taxon>Dikarya</taxon>
        <taxon>Ascomycota</taxon>
        <taxon>Pezizomycotina</taxon>
        <taxon>Dothideomycetes</taxon>
        <taxon>Dothideomycetes incertae sedis</taxon>
        <taxon>Botryosphaeriales</taxon>
        <taxon>Aplosporellaceae</taxon>
        <taxon>Aplosporella</taxon>
    </lineage>
</organism>
<dbReference type="RefSeq" id="XP_033397380.1">
    <property type="nucleotide sequence ID" value="XM_033544139.1"/>
</dbReference>
<feature type="region of interest" description="Disordered" evidence="1">
    <location>
        <begin position="44"/>
        <end position="84"/>
    </location>
</feature>
<proteinExistence type="predicted"/>
<keyword evidence="2" id="KW-0732">Signal</keyword>
<sequence length="84" mass="9777">MLRIRGFFRAFFLCYLEHGLAGLVHHARTLSKLATYVHTHMRTLTHIPDQGRPPAPSYRSAHDRPMTTDQTRPDLLSHRSRFPL</sequence>
<dbReference type="Proteomes" id="UP000799438">
    <property type="component" value="Unassembled WGS sequence"/>
</dbReference>
<evidence type="ECO:0000313" key="3">
    <source>
        <dbReference type="EMBL" id="KAF2141668.1"/>
    </source>
</evidence>
<reference evidence="3" key="1">
    <citation type="journal article" date="2020" name="Stud. Mycol.">
        <title>101 Dothideomycetes genomes: a test case for predicting lifestyles and emergence of pathogens.</title>
        <authorList>
            <person name="Haridas S."/>
            <person name="Albert R."/>
            <person name="Binder M."/>
            <person name="Bloem J."/>
            <person name="Labutti K."/>
            <person name="Salamov A."/>
            <person name="Andreopoulos B."/>
            <person name="Baker S."/>
            <person name="Barry K."/>
            <person name="Bills G."/>
            <person name="Bluhm B."/>
            <person name="Cannon C."/>
            <person name="Castanera R."/>
            <person name="Culley D."/>
            <person name="Daum C."/>
            <person name="Ezra D."/>
            <person name="Gonzalez J."/>
            <person name="Henrissat B."/>
            <person name="Kuo A."/>
            <person name="Liang C."/>
            <person name="Lipzen A."/>
            <person name="Lutzoni F."/>
            <person name="Magnuson J."/>
            <person name="Mondo S."/>
            <person name="Nolan M."/>
            <person name="Ohm R."/>
            <person name="Pangilinan J."/>
            <person name="Park H.-J."/>
            <person name="Ramirez L."/>
            <person name="Alfaro M."/>
            <person name="Sun H."/>
            <person name="Tritt A."/>
            <person name="Yoshinaga Y."/>
            <person name="Zwiers L.-H."/>
            <person name="Turgeon B."/>
            <person name="Goodwin S."/>
            <person name="Spatafora J."/>
            <person name="Crous P."/>
            <person name="Grigoriev I."/>
        </authorList>
    </citation>
    <scope>NUCLEOTIDE SEQUENCE</scope>
    <source>
        <strain evidence="3">CBS 121167</strain>
    </source>
</reference>
<evidence type="ECO:0000313" key="4">
    <source>
        <dbReference type="Proteomes" id="UP000799438"/>
    </source>
</evidence>